<proteinExistence type="inferred from homology"/>
<feature type="transmembrane region" description="Helical" evidence="6">
    <location>
        <begin position="254"/>
        <end position="279"/>
    </location>
</feature>
<dbReference type="InterPro" id="IPR036259">
    <property type="entry name" value="MFS_trans_sf"/>
</dbReference>
<protein>
    <submittedName>
        <fullName evidence="8">MFS transporter</fullName>
    </submittedName>
</protein>
<name>A0A1V0GTE4_9RHOB</name>
<dbReference type="STRING" id="147645.A6J80_12595"/>
<feature type="transmembrane region" description="Helical" evidence="6">
    <location>
        <begin position="401"/>
        <end position="426"/>
    </location>
</feature>
<evidence type="ECO:0000313" key="8">
    <source>
        <dbReference type="EMBL" id="ARC37098.1"/>
    </source>
</evidence>
<evidence type="ECO:0000256" key="6">
    <source>
        <dbReference type="SAM" id="Phobius"/>
    </source>
</evidence>
<dbReference type="InterPro" id="IPR050360">
    <property type="entry name" value="MFS_Sugar_Transporters"/>
</dbReference>
<evidence type="ECO:0000313" key="9">
    <source>
        <dbReference type="Proteomes" id="UP000191257"/>
    </source>
</evidence>
<feature type="transmembrane region" description="Helical" evidence="6">
    <location>
        <begin position="375"/>
        <end position="395"/>
    </location>
</feature>
<keyword evidence="4 6" id="KW-1133">Transmembrane helix</keyword>
<feature type="transmembrane region" description="Helical" evidence="6">
    <location>
        <begin position="340"/>
        <end position="363"/>
    </location>
</feature>
<evidence type="ECO:0000256" key="1">
    <source>
        <dbReference type="ARBA" id="ARBA00004141"/>
    </source>
</evidence>
<dbReference type="PANTHER" id="PTHR48022">
    <property type="entry name" value="PLASTIDIC GLUCOSE TRANSPORTER 4"/>
    <property type="match status" value="1"/>
</dbReference>
<evidence type="ECO:0000259" key="7">
    <source>
        <dbReference type="PROSITE" id="PS50850"/>
    </source>
</evidence>
<feature type="transmembrane region" description="Helical" evidence="6">
    <location>
        <begin position="179"/>
        <end position="199"/>
    </location>
</feature>
<feature type="transmembrane region" description="Helical" evidence="6">
    <location>
        <begin position="25"/>
        <end position="45"/>
    </location>
</feature>
<dbReference type="SUPFAM" id="SSF103473">
    <property type="entry name" value="MFS general substrate transporter"/>
    <property type="match status" value="1"/>
</dbReference>
<accession>A0A1V0GTE4</accession>
<dbReference type="Proteomes" id="UP000191257">
    <property type="component" value="Chromosome"/>
</dbReference>
<keyword evidence="5 6" id="KW-0472">Membrane</keyword>
<dbReference type="PROSITE" id="PS50850">
    <property type="entry name" value="MFS"/>
    <property type="match status" value="1"/>
</dbReference>
<organism evidence="8 9">
    <name type="scientific">Paracoccus yeei</name>
    <dbReference type="NCBI Taxonomy" id="147645"/>
    <lineage>
        <taxon>Bacteria</taxon>
        <taxon>Pseudomonadati</taxon>
        <taxon>Pseudomonadota</taxon>
        <taxon>Alphaproteobacteria</taxon>
        <taxon>Rhodobacterales</taxon>
        <taxon>Paracoccaceae</taxon>
        <taxon>Paracoccus</taxon>
    </lineage>
</organism>
<keyword evidence="3 6" id="KW-0812">Transmembrane</keyword>
<dbReference type="Pfam" id="PF00083">
    <property type="entry name" value="Sugar_tr"/>
    <property type="match status" value="1"/>
</dbReference>
<comment type="similarity">
    <text evidence="2">Belongs to the major facilitator superfamily. Sugar transporter (TC 2.A.1.1) family.</text>
</comment>
<dbReference type="RefSeq" id="WP_080621721.1">
    <property type="nucleotide sequence ID" value="NZ_CAWMZI010000001.1"/>
</dbReference>
<dbReference type="GO" id="GO:0005351">
    <property type="term" value="F:carbohydrate:proton symporter activity"/>
    <property type="evidence" value="ECO:0007669"/>
    <property type="project" value="TreeGrafter"/>
</dbReference>
<feature type="transmembrane region" description="Helical" evidence="6">
    <location>
        <begin position="151"/>
        <end position="173"/>
    </location>
</feature>
<feature type="transmembrane region" description="Helical" evidence="6">
    <location>
        <begin position="117"/>
        <end position="139"/>
    </location>
</feature>
<dbReference type="EMBL" id="CP020442">
    <property type="protein sequence ID" value="ARC37098.1"/>
    <property type="molecule type" value="Genomic_DNA"/>
</dbReference>
<dbReference type="GO" id="GO:0016020">
    <property type="term" value="C:membrane"/>
    <property type="evidence" value="ECO:0007669"/>
    <property type="project" value="UniProtKB-SubCell"/>
</dbReference>
<feature type="transmembrane region" description="Helical" evidence="6">
    <location>
        <begin position="316"/>
        <end position="334"/>
    </location>
</feature>
<reference evidence="8" key="1">
    <citation type="submission" date="2017-12" db="EMBL/GenBank/DDBJ databases">
        <title>FDA dAtabase for Regulatory Grade micrObial Sequences (FDA-ARGOS): Supporting development and validation of Infectious Disease Dx tests.</title>
        <authorList>
            <person name="Campos J."/>
            <person name="Goldberg B."/>
            <person name="Tallon L."/>
            <person name="Sadzewicz L."/>
            <person name="Sengamalay N."/>
            <person name="Ott S."/>
            <person name="Godinez A."/>
            <person name="Nagaraj S."/>
            <person name="Vyas G."/>
            <person name="Aluvathingal J."/>
            <person name="Nadendla S."/>
            <person name="Geyer C."/>
            <person name="Nandy P."/>
            <person name="Hobson J."/>
            <person name="Sichtig H."/>
        </authorList>
    </citation>
    <scope>NUCLEOTIDE SEQUENCE</scope>
    <source>
        <strain evidence="8">FDAARGOS_252</strain>
    </source>
</reference>
<dbReference type="AlphaFoldDB" id="A0A1V0GTE4"/>
<dbReference type="InterPro" id="IPR020846">
    <property type="entry name" value="MFS_dom"/>
</dbReference>
<evidence type="ECO:0000256" key="2">
    <source>
        <dbReference type="ARBA" id="ARBA00010992"/>
    </source>
</evidence>
<feature type="domain" description="Major facilitator superfamily (MFS) profile" evidence="7">
    <location>
        <begin position="27"/>
        <end position="430"/>
    </location>
</feature>
<dbReference type="KEGG" id="pye:A6J80_12595"/>
<dbReference type="InterPro" id="IPR005828">
    <property type="entry name" value="MFS_sugar_transport-like"/>
</dbReference>
<gene>
    <name evidence="8" type="ORF">A6J80_12595</name>
</gene>
<feature type="transmembrane region" description="Helical" evidence="6">
    <location>
        <begin position="291"/>
        <end position="309"/>
    </location>
</feature>
<sequence length="435" mass="47208">MILTESQNGADPSALDLAPLKKIHVMAAAAIMGGAVLDGYVLGIIGPSLTLASAELHLSGLNQGLIAASALIGVFIGGMIFGNLADRYGRRPVFAWNLAAFVILSVLQYFVQEMWQLVALRLALGLAIGVEYAVGTAVLAEFSRRRGRGVLLGSFALAWQAGFSVAFIVGILYDGSDWRMLLASSAIPAGITFLLRLGLPESPMWLKARGREAEAEAIVRRHFGPGHTIPALTLEQSHPSPTELFRHKNWRAHLYAGLFWFCQIGPFFAIFTFAMPVFRSLGIDSGVTVDILLNGLQIVGAVFGLWLLHWLTRRHFVIWTFAIMFAVLLLLGLLPDAPTWLIVTLFAGYMFIAPAANNMQFVYPSEIFETRIRSTGVGFAAAFSRISAAAATYLLPVTMQAYGVSATLLIMAAFPLLGLVVSLVWAPETKRAQLQ</sequence>
<evidence type="ECO:0000256" key="5">
    <source>
        <dbReference type="ARBA" id="ARBA00023136"/>
    </source>
</evidence>
<dbReference type="Gene3D" id="1.20.1250.20">
    <property type="entry name" value="MFS general substrate transporter like domains"/>
    <property type="match status" value="1"/>
</dbReference>
<keyword evidence="9" id="KW-1185">Reference proteome</keyword>
<dbReference type="PANTHER" id="PTHR48022:SF2">
    <property type="entry name" value="PLASTIDIC GLUCOSE TRANSPORTER 4"/>
    <property type="match status" value="1"/>
</dbReference>
<feature type="transmembrane region" description="Helical" evidence="6">
    <location>
        <begin position="94"/>
        <end position="111"/>
    </location>
</feature>
<comment type="subcellular location">
    <subcellularLocation>
        <location evidence="1">Membrane</location>
        <topology evidence="1">Multi-pass membrane protein</topology>
    </subcellularLocation>
</comment>
<feature type="transmembrane region" description="Helical" evidence="6">
    <location>
        <begin position="65"/>
        <end position="82"/>
    </location>
</feature>
<evidence type="ECO:0000256" key="4">
    <source>
        <dbReference type="ARBA" id="ARBA00022989"/>
    </source>
</evidence>
<dbReference type="eggNOG" id="COG2814">
    <property type="taxonomic scope" value="Bacteria"/>
</dbReference>
<evidence type="ECO:0000256" key="3">
    <source>
        <dbReference type="ARBA" id="ARBA00022692"/>
    </source>
</evidence>